<feature type="domain" description="Protein-arginine deiminase C-terminal" evidence="2">
    <location>
        <begin position="190"/>
        <end position="632"/>
    </location>
</feature>
<dbReference type="HOGENOM" id="CLU_015851_0_0_1"/>
<evidence type="ECO:0000256" key="1">
    <source>
        <dbReference type="SAM" id="SignalP"/>
    </source>
</evidence>
<evidence type="ECO:0000313" key="3">
    <source>
        <dbReference type="EMBL" id="EJP63489.1"/>
    </source>
</evidence>
<accession>J4KM80</accession>
<dbReference type="PANTHER" id="PTHR10837">
    <property type="entry name" value="PEPTIDYLARGININE DEIMINASE"/>
    <property type="match status" value="1"/>
</dbReference>
<sequence>MHSFGKAAVMAMALGLAATSQALEAVILADTNRDGKVDVQSDAEGKQTWTEERGALFMANIADTDRRCSKTITSNTPFPDLDKCNDASDNILRNPKFLAPLQTLPNTGLTDAAQGLVTVSGEFANEKVRIFHKNGNDWTYVNDSRGFQFQAAELRAGLELGIDARDVRRPNGWDGRVKVHFNVTDNGESAADHVELRAAPVLIHHHLQELTDVYVASINNHDGGTRQFNEFVEKYTAQVPVIKFEIGNDLWAQDTFEAGYTSIPGPDGPVVLRILIRSSQVKGLESRLESGRRVFSQLRSASVAAVQHLPFEKDNRPWTIDSLGNLETVPPHSHNGKNYPNGRAVMGSHRGQKPHMFSFIEAQEIQPPIELDTDWLKVGHTDEFMQFLPAKNERGWVMVVDDPKAALDLFKKAQKDGHGSPQALSRPHMPYDAKYSPFMSWASTQNDCLPEDTLDDVLKIQDFEERNVFAAERIQFNIDIMKRETGITDADIVRIPALYFRYEQGWRCGRPNYAQMWQRREESEHWHELAPAFGDDVMEEDQLDRRRVDNRVVAFYPAVINGVVYNNGQYLAPNPWGPVIDGSDILAAAASKEYAKLGFNITYMDDWFDHHKRAGETHCGTNVNRDASKKWW</sequence>
<dbReference type="InterPro" id="IPR013530">
    <property type="entry name" value="PAD_C"/>
</dbReference>
<dbReference type="Proteomes" id="UP000002762">
    <property type="component" value="Unassembled WGS sequence"/>
</dbReference>
<dbReference type="InParanoid" id="J4KM80"/>
<dbReference type="GO" id="GO:0004668">
    <property type="term" value="F:protein-arginine deiminase activity"/>
    <property type="evidence" value="ECO:0007669"/>
    <property type="project" value="InterPro"/>
</dbReference>
<keyword evidence="1" id="KW-0732">Signal</keyword>
<reference evidence="3 4" key="1">
    <citation type="journal article" date="2012" name="Sci. Rep.">
        <title>Genomic perspectives on the evolution of fungal entomopathogenicity in Beauveria bassiana.</title>
        <authorList>
            <person name="Xiao G."/>
            <person name="Ying S.H."/>
            <person name="Zheng P."/>
            <person name="Wang Z.L."/>
            <person name="Zhang S."/>
            <person name="Xie X.Q."/>
            <person name="Shang Y."/>
            <person name="St Leger R.J."/>
            <person name="Zhao G.P."/>
            <person name="Wang C."/>
            <person name="Feng M.G."/>
        </authorList>
    </citation>
    <scope>NUCLEOTIDE SEQUENCE [LARGE SCALE GENOMIC DNA]</scope>
    <source>
        <strain evidence="3 4">ARSEF 2860</strain>
    </source>
</reference>
<organism evidence="3 4">
    <name type="scientific">Beauveria bassiana (strain ARSEF 2860)</name>
    <name type="common">White muscardine disease fungus</name>
    <name type="synonym">Tritirachium shiotae</name>
    <dbReference type="NCBI Taxonomy" id="655819"/>
    <lineage>
        <taxon>Eukaryota</taxon>
        <taxon>Fungi</taxon>
        <taxon>Dikarya</taxon>
        <taxon>Ascomycota</taxon>
        <taxon>Pezizomycotina</taxon>
        <taxon>Sordariomycetes</taxon>
        <taxon>Hypocreomycetidae</taxon>
        <taxon>Hypocreales</taxon>
        <taxon>Cordycipitaceae</taxon>
        <taxon>Beauveria</taxon>
    </lineage>
</organism>
<protein>
    <submittedName>
        <fullName evidence="3">Putative peptidylarginine deiminase</fullName>
    </submittedName>
</protein>
<dbReference type="EMBL" id="JH725175">
    <property type="protein sequence ID" value="EJP63489.1"/>
    <property type="molecule type" value="Genomic_DNA"/>
</dbReference>
<name>J4KM80_BEAB2</name>
<dbReference type="GeneID" id="19890677"/>
<dbReference type="InterPro" id="IPR004303">
    <property type="entry name" value="PAD"/>
</dbReference>
<feature type="signal peptide" evidence="1">
    <location>
        <begin position="1"/>
        <end position="22"/>
    </location>
</feature>
<dbReference type="RefSeq" id="XP_008600984.1">
    <property type="nucleotide sequence ID" value="XM_008602762.1"/>
</dbReference>
<dbReference type="AlphaFoldDB" id="J4KM80"/>
<evidence type="ECO:0000313" key="4">
    <source>
        <dbReference type="Proteomes" id="UP000002762"/>
    </source>
</evidence>
<dbReference type="GO" id="GO:0005737">
    <property type="term" value="C:cytoplasm"/>
    <property type="evidence" value="ECO:0007669"/>
    <property type="project" value="InterPro"/>
</dbReference>
<dbReference type="OrthoDB" id="5102063at2759"/>
<dbReference type="Pfam" id="PF03068">
    <property type="entry name" value="PAD"/>
    <property type="match status" value="1"/>
</dbReference>
<dbReference type="SUPFAM" id="SSF55909">
    <property type="entry name" value="Pentein"/>
    <property type="match status" value="1"/>
</dbReference>
<dbReference type="STRING" id="655819.J4KM80"/>
<keyword evidence="4" id="KW-1185">Reference proteome</keyword>
<evidence type="ECO:0000259" key="2">
    <source>
        <dbReference type="Pfam" id="PF03068"/>
    </source>
</evidence>
<proteinExistence type="predicted"/>
<dbReference type="SUPFAM" id="SSF110083">
    <property type="entry name" value="Peptidylarginine deiminase Pad4, middle domain"/>
    <property type="match status" value="1"/>
</dbReference>
<feature type="chain" id="PRO_5003780250" evidence="1">
    <location>
        <begin position="23"/>
        <end position="632"/>
    </location>
</feature>
<dbReference type="Gene3D" id="3.75.10.10">
    <property type="entry name" value="L-arginine/glycine Amidinotransferase, Chain A"/>
    <property type="match status" value="1"/>
</dbReference>
<dbReference type="InterPro" id="IPR036556">
    <property type="entry name" value="PAD_central_sf"/>
</dbReference>
<dbReference type="GO" id="GO:0005509">
    <property type="term" value="F:calcium ion binding"/>
    <property type="evidence" value="ECO:0007669"/>
    <property type="project" value="InterPro"/>
</dbReference>
<gene>
    <name evidence="3" type="ORF">BBA_07665</name>
</gene>
<dbReference type="PANTHER" id="PTHR10837:SF8">
    <property type="entry name" value="PROTEIN-ARGININE DEIMINASE"/>
    <property type="match status" value="1"/>
</dbReference>